<dbReference type="AlphaFoldDB" id="L5LS05"/>
<dbReference type="SUPFAM" id="SSF53920">
    <property type="entry name" value="Fe-only hydrogenase"/>
    <property type="match status" value="1"/>
</dbReference>
<dbReference type="Gene3D" id="3.40.50.1780">
    <property type="match status" value="1"/>
</dbReference>
<feature type="domain" description="Iron hydrogenase large subunit C-terminal" evidence="2">
    <location>
        <begin position="12"/>
        <end position="47"/>
    </location>
</feature>
<evidence type="ECO:0000313" key="3">
    <source>
        <dbReference type="EMBL" id="ELK28837.1"/>
    </source>
</evidence>
<comment type="similarity">
    <text evidence="1">Belongs to the NARF family.</text>
</comment>
<accession>L5LS05</accession>
<evidence type="ECO:0000313" key="4">
    <source>
        <dbReference type="Proteomes" id="UP000010556"/>
    </source>
</evidence>
<protein>
    <submittedName>
        <fullName evidence="3">Nuclear prelamin A recognition factor</fullName>
    </submittedName>
</protein>
<evidence type="ECO:0000259" key="2">
    <source>
        <dbReference type="Pfam" id="PF02906"/>
    </source>
</evidence>
<dbReference type="Proteomes" id="UP000010556">
    <property type="component" value="Unassembled WGS sequence"/>
</dbReference>
<gene>
    <name evidence="3" type="ORF">MDA_GLEAN10024906</name>
</gene>
<sequence>MQSVCWVTNHPPLLQAKSPQQIMGCLVKDYFTRRQNLSPDKIFHVVVARVMTRNWRPFEKDVPTALHSSQGLTVC</sequence>
<dbReference type="InterPro" id="IPR004108">
    <property type="entry name" value="Fe_hydrogenase_lsu_C"/>
</dbReference>
<evidence type="ECO:0000256" key="1">
    <source>
        <dbReference type="ARBA" id="ARBA00006596"/>
    </source>
</evidence>
<proteinExistence type="inferred from homology"/>
<keyword evidence="4" id="KW-1185">Reference proteome</keyword>
<dbReference type="InterPro" id="IPR009016">
    <property type="entry name" value="Fe_hydrogenase"/>
</dbReference>
<dbReference type="Pfam" id="PF02906">
    <property type="entry name" value="Fe_hyd_lg_C"/>
    <property type="match status" value="1"/>
</dbReference>
<name>L5LS05_MYODS</name>
<dbReference type="EMBL" id="KB108646">
    <property type="protein sequence ID" value="ELK28837.1"/>
    <property type="molecule type" value="Genomic_DNA"/>
</dbReference>
<reference evidence="4" key="1">
    <citation type="journal article" date="2013" name="Science">
        <title>Comparative analysis of bat genomes provides insight into the evolution of flight and immunity.</title>
        <authorList>
            <person name="Zhang G."/>
            <person name="Cowled C."/>
            <person name="Shi Z."/>
            <person name="Huang Z."/>
            <person name="Bishop-Lilly K.A."/>
            <person name="Fang X."/>
            <person name="Wynne J.W."/>
            <person name="Xiong Z."/>
            <person name="Baker M.L."/>
            <person name="Zhao W."/>
            <person name="Tachedjian M."/>
            <person name="Zhu Y."/>
            <person name="Zhou P."/>
            <person name="Jiang X."/>
            <person name="Ng J."/>
            <person name="Yang L."/>
            <person name="Wu L."/>
            <person name="Xiao J."/>
            <person name="Feng Y."/>
            <person name="Chen Y."/>
            <person name="Sun X."/>
            <person name="Zhang Y."/>
            <person name="Marsh G.A."/>
            <person name="Crameri G."/>
            <person name="Broder C.C."/>
            <person name="Frey K.G."/>
            <person name="Wang L.F."/>
            <person name="Wang J."/>
        </authorList>
    </citation>
    <scope>NUCLEOTIDE SEQUENCE [LARGE SCALE GENOMIC DNA]</scope>
</reference>
<organism evidence="3 4">
    <name type="scientific">Myotis davidii</name>
    <name type="common">David's myotis</name>
    <dbReference type="NCBI Taxonomy" id="225400"/>
    <lineage>
        <taxon>Eukaryota</taxon>
        <taxon>Metazoa</taxon>
        <taxon>Chordata</taxon>
        <taxon>Craniata</taxon>
        <taxon>Vertebrata</taxon>
        <taxon>Euteleostomi</taxon>
        <taxon>Mammalia</taxon>
        <taxon>Eutheria</taxon>
        <taxon>Laurasiatheria</taxon>
        <taxon>Chiroptera</taxon>
        <taxon>Yangochiroptera</taxon>
        <taxon>Vespertilionidae</taxon>
        <taxon>Myotis</taxon>
    </lineage>
</organism>